<dbReference type="GO" id="GO:0016491">
    <property type="term" value="F:oxidoreductase activity"/>
    <property type="evidence" value="ECO:0007669"/>
    <property type="project" value="UniProtKB-KW"/>
</dbReference>
<dbReference type="PANTHER" id="PTHR47706">
    <property type="entry name" value="NMRA-LIKE FAMILY PROTEIN"/>
    <property type="match status" value="1"/>
</dbReference>
<dbReference type="SUPFAM" id="SSF51735">
    <property type="entry name" value="NAD(P)-binding Rossmann-fold domains"/>
    <property type="match status" value="1"/>
</dbReference>
<comment type="caution">
    <text evidence="4">The sequence shown here is derived from an EMBL/GenBank/DDBJ whole genome shotgun (WGS) entry which is preliminary data.</text>
</comment>
<dbReference type="OrthoDB" id="9984533at2759"/>
<keyword evidence="5" id="KW-1185">Reference proteome</keyword>
<dbReference type="Proteomes" id="UP000554235">
    <property type="component" value="Unassembled WGS sequence"/>
</dbReference>
<keyword evidence="2" id="KW-0560">Oxidoreductase</keyword>
<evidence type="ECO:0000256" key="1">
    <source>
        <dbReference type="ARBA" id="ARBA00022857"/>
    </source>
</evidence>
<proteinExistence type="predicted"/>
<dbReference type="AlphaFoldDB" id="A0A8H4L9M6"/>
<dbReference type="InterPro" id="IPR036291">
    <property type="entry name" value="NAD(P)-bd_dom_sf"/>
</dbReference>
<feature type="domain" description="NmrA-like" evidence="3">
    <location>
        <begin position="24"/>
        <end position="141"/>
    </location>
</feature>
<dbReference type="Gene3D" id="3.40.50.720">
    <property type="entry name" value="NAD(P)-binding Rossmann-like Domain"/>
    <property type="match status" value="1"/>
</dbReference>
<dbReference type="Pfam" id="PF05368">
    <property type="entry name" value="NmrA"/>
    <property type="match status" value="1"/>
</dbReference>
<evidence type="ECO:0000313" key="5">
    <source>
        <dbReference type="Proteomes" id="UP000554235"/>
    </source>
</evidence>
<dbReference type="InterPro" id="IPR051609">
    <property type="entry name" value="NmrA/Isoflavone_reductase-like"/>
</dbReference>
<organism evidence="4 5">
    <name type="scientific">Fusarium albosuccineum</name>
    <dbReference type="NCBI Taxonomy" id="1237068"/>
    <lineage>
        <taxon>Eukaryota</taxon>
        <taxon>Fungi</taxon>
        <taxon>Dikarya</taxon>
        <taxon>Ascomycota</taxon>
        <taxon>Pezizomycotina</taxon>
        <taxon>Sordariomycetes</taxon>
        <taxon>Hypocreomycetidae</taxon>
        <taxon>Hypocreales</taxon>
        <taxon>Nectriaceae</taxon>
        <taxon>Fusarium</taxon>
        <taxon>Fusarium decemcellulare species complex</taxon>
    </lineage>
</organism>
<evidence type="ECO:0000259" key="3">
    <source>
        <dbReference type="Pfam" id="PF05368"/>
    </source>
</evidence>
<dbReference type="EMBL" id="JAADYS010001236">
    <property type="protein sequence ID" value="KAF4464138.1"/>
    <property type="molecule type" value="Genomic_DNA"/>
</dbReference>
<accession>A0A8H4L9M6</accession>
<evidence type="ECO:0000256" key="2">
    <source>
        <dbReference type="ARBA" id="ARBA00023002"/>
    </source>
</evidence>
<dbReference type="InterPro" id="IPR008030">
    <property type="entry name" value="NmrA-like"/>
</dbReference>
<protein>
    <submittedName>
        <fullName evidence="4">NAD(P)-binding</fullName>
    </submittedName>
</protein>
<evidence type="ECO:0000313" key="4">
    <source>
        <dbReference type="EMBL" id="KAF4464138.1"/>
    </source>
</evidence>
<dbReference type="PANTHER" id="PTHR47706:SF9">
    <property type="entry name" value="NMRA-LIKE DOMAIN-CONTAINING PROTEIN-RELATED"/>
    <property type="match status" value="1"/>
</dbReference>
<sequence>MEFKIALIQNVAVLGALTRSDEQATGPLGKTLVSALLGAGFKVTCITRPDSDHVFSSGVVVKSAGYTDIKALTAVFEKQDAIVEAFNPAASVYQDSIVEAALAAGVQHIVTPDFSGNTFNRNASELLIFDTKRRAQRHLESVVAASGNRLSWHAIIVGPWYDWTIEKGLFWVDRQRRVVTRYGSGDQRYSVSRLGLSGEALVAVLRDPERYRNRAAYFASHTVSTNQLIEIIEDMGLQGWSVIDGSLDGYFEEAKRLWEQDTENGIENRLASKAYEMFATIALLDEDNRYGSDFSDKLETGWDEGEHALRENLKRLLSE</sequence>
<name>A0A8H4L9M6_9HYPO</name>
<reference evidence="4 5" key="1">
    <citation type="submission" date="2020-01" db="EMBL/GenBank/DDBJ databases">
        <title>Identification and distribution of gene clusters putatively required for synthesis of sphingolipid metabolism inhibitors in phylogenetically diverse species of the filamentous fungus Fusarium.</title>
        <authorList>
            <person name="Kim H.-S."/>
            <person name="Busman M."/>
            <person name="Brown D.W."/>
            <person name="Divon H."/>
            <person name="Uhlig S."/>
            <person name="Proctor R.H."/>
        </authorList>
    </citation>
    <scope>NUCLEOTIDE SEQUENCE [LARGE SCALE GENOMIC DNA]</scope>
    <source>
        <strain evidence="4 5">NRRL 20459</strain>
    </source>
</reference>
<gene>
    <name evidence="4" type="ORF">FALBO_9017</name>
</gene>
<keyword evidence="1" id="KW-0521">NADP</keyword>